<reference evidence="8" key="1">
    <citation type="journal article" date="2017" name="Nucleic Acids Res.">
        <title>Proteogenomics produces comprehensive and highly accurate protein-coding gene annotation in a complete genome assembly of Malassezia sympodialis.</title>
        <authorList>
            <person name="Zhu Y."/>
            <person name="Engstroem P.G."/>
            <person name="Tellgren-Roth C."/>
            <person name="Baudo C.D."/>
            <person name="Kennell J.C."/>
            <person name="Sun S."/>
            <person name="Billmyre R.B."/>
            <person name="Schroeder M.S."/>
            <person name="Andersson A."/>
            <person name="Holm T."/>
            <person name="Sigurgeirsson B."/>
            <person name="Wu G."/>
            <person name="Sankaranarayanan S.R."/>
            <person name="Siddharthan R."/>
            <person name="Sanyal K."/>
            <person name="Lundeberg J."/>
            <person name="Nystedt B."/>
            <person name="Boekhout T."/>
            <person name="Dawson T.L. Jr."/>
            <person name="Heitman J."/>
            <person name="Scheynius A."/>
            <person name="Lehtioe J."/>
        </authorList>
    </citation>
    <scope>NUCLEOTIDE SEQUENCE [LARGE SCALE GENOMIC DNA]</scope>
    <source>
        <strain evidence="8">ATCC 42132</strain>
    </source>
</reference>
<accession>A0A1M8ACL6</accession>
<dbReference type="OMA" id="KRGENTH"/>
<name>A0A1M8ACL6_MALS4</name>
<evidence type="ECO:0000259" key="6">
    <source>
        <dbReference type="Pfam" id="PF10602"/>
    </source>
</evidence>
<feature type="domain" description="26S proteasome regulatory subunit Rpn7 N-terminal" evidence="6">
    <location>
        <begin position="74"/>
        <end position="202"/>
    </location>
</feature>
<keyword evidence="3" id="KW-0963">Cytoplasm</keyword>
<evidence type="ECO:0000256" key="3">
    <source>
        <dbReference type="ARBA" id="ARBA00022490"/>
    </source>
</evidence>
<dbReference type="Proteomes" id="UP000186303">
    <property type="component" value="Chromosome 8"/>
</dbReference>
<dbReference type="Gene3D" id="1.25.40.570">
    <property type="match status" value="1"/>
</dbReference>
<organism evidence="7 8">
    <name type="scientific">Malassezia sympodialis (strain ATCC 42132)</name>
    <name type="common">Atopic eczema-associated yeast</name>
    <dbReference type="NCBI Taxonomy" id="1230383"/>
    <lineage>
        <taxon>Eukaryota</taxon>
        <taxon>Fungi</taxon>
        <taxon>Dikarya</taxon>
        <taxon>Basidiomycota</taxon>
        <taxon>Ustilaginomycotina</taxon>
        <taxon>Malasseziomycetes</taxon>
        <taxon>Malasseziales</taxon>
        <taxon>Malasseziaceae</taxon>
        <taxon>Malassezia</taxon>
    </lineage>
</organism>
<evidence type="ECO:0000313" key="8">
    <source>
        <dbReference type="Proteomes" id="UP000186303"/>
    </source>
</evidence>
<comment type="subcellular location">
    <subcellularLocation>
        <location evidence="2">Cytoplasm</location>
    </subcellularLocation>
    <subcellularLocation>
        <location evidence="1">Nucleus</location>
    </subcellularLocation>
</comment>
<dbReference type="PANTHER" id="PTHR14145:SF2">
    <property type="entry name" value="COP9 SIGNALOSOME COMPLEX SUBUNIT 1"/>
    <property type="match status" value="1"/>
</dbReference>
<dbReference type="InterPro" id="IPR045135">
    <property type="entry name" value="Rpn7_N"/>
</dbReference>
<keyword evidence="4" id="KW-0736">Signalosome</keyword>
<proteinExistence type="predicted"/>
<dbReference type="Pfam" id="PF10602">
    <property type="entry name" value="RPN7"/>
    <property type="match status" value="1"/>
</dbReference>
<dbReference type="GO" id="GO:0005737">
    <property type="term" value="C:cytoplasm"/>
    <property type="evidence" value="ECO:0007669"/>
    <property type="project" value="UniProtKB-SubCell"/>
</dbReference>
<dbReference type="VEuPathDB" id="FungiDB:MSYG_4489"/>
<gene>
    <name evidence="7" type="ORF">MSYG_4489</name>
</gene>
<sequence length="400" mass="44250">MRPETGAPLDLGAYLGACAGWPRVQRLMYLMEHDAAWRVPAATEAAHLLQETWDTERFREVCTVRGTPCTPDEDAWIADTEASMQETRAVLLADLSACQVNGPREAIRRAHMALGDHYRHCGRFRDALAHYESAREYAAEHESILRAELGAMETAWDAAEPSRVLGHADHADTALDAHERVGHAPRSVRTRIHAFRTLAHWALMEPTSAPTWPEPLSEPLEAYSDVLPPLSCAWYAVLWALGAPPAQQQSRTVQLQRSAAFRAWTAHAPAPAHALSAYIRGAWTECVAHLHDAVAVWAHEPPLGAARAAACHETVLQQLIARYLGAYRRLTLQALAHVFGESALSLVIQLIEAESVHARVDIAAQTVDVLNETLSVSEVMRHVTQDVALRRRMALLQRLP</sequence>
<evidence type="ECO:0000256" key="2">
    <source>
        <dbReference type="ARBA" id="ARBA00004496"/>
    </source>
</evidence>
<dbReference type="EMBL" id="LT671828">
    <property type="protein sequence ID" value="SHO80133.1"/>
    <property type="molecule type" value="Genomic_DNA"/>
</dbReference>
<dbReference type="AlphaFoldDB" id="A0A1M8ACL6"/>
<evidence type="ECO:0000256" key="4">
    <source>
        <dbReference type="ARBA" id="ARBA00022790"/>
    </source>
</evidence>
<dbReference type="OrthoDB" id="422427at2759"/>
<keyword evidence="5" id="KW-0539">Nucleus</keyword>
<evidence type="ECO:0000256" key="1">
    <source>
        <dbReference type="ARBA" id="ARBA00004123"/>
    </source>
</evidence>
<evidence type="ECO:0000256" key="5">
    <source>
        <dbReference type="ARBA" id="ARBA00023242"/>
    </source>
</evidence>
<dbReference type="GO" id="GO:0008180">
    <property type="term" value="C:COP9 signalosome"/>
    <property type="evidence" value="ECO:0007669"/>
    <property type="project" value="UniProtKB-KW"/>
</dbReference>
<evidence type="ECO:0000313" key="7">
    <source>
        <dbReference type="EMBL" id="SHO80133.1"/>
    </source>
</evidence>
<keyword evidence="8" id="KW-1185">Reference proteome</keyword>
<dbReference type="PANTHER" id="PTHR14145">
    <property type="entry name" value="26S PROTESOME SUBUNIT 6"/>
    <property type="match status" value="1"/>
</dbReference>
<dbReference type="InterPro" id="IPR019585">
    <property type="entry name" value="Rpn7/CSN1"/>
</dbReference>
<dbReference type="STRING" id="1230383.A0A1M8ACL6"/>
<protein>
    <recommendedName>
        <fullName evidence="6">26S proteasome regulatory subunit Rpn7 N-terminal domain-containing protein</fullName>
    </recommendedName>
</protein>